<dbReference type="Proteomes" id="UP001153328">
    <property type="component" value="Unassembled WGS sequence"/>
</dbReference>
<feature type="domain" description="L,D-TPase catalytic" evidence="9">
    <location>
        <begin position="192"/>
        <end position="304"/>
    </location>
</feature>
<keyword evidence="2" id="KW-0808">Transferase</keyword>
<dbReference type="InterPro" id="IPR036366">
    <property type="entry name" value="PGBDSf"/>
</dbReference>
<dbReference type="CDD" id="cd16913">
    <property type="entry name" value="YkuD_like"/>
    <property type="match status" value="1"/>
</dbReference>
<dbReference type="Pfam" id="PF01471">
    <property type="entry name" value="PG_binding_1"/>
    <property type="match status" value="1"/>
</dbReference>
<evidence type="ECO:0000256" key="2">
    <source>
        <dbReference type="ARBA" id="ARBA00022679"/>
    </source>
</evidence>
<name>A0A9W4GW18_9ACTN</name>
<dbReference type="InterPro" id="IPR002477">
    <property type="entry name" value="Peptidoglycan-bd-like"/>
</dbReference>
<keyword evidence="11" id="KW-1185">Reference proteome</keyword>
<dbReference type="InterPro" id="IPR036365">
    <property type="entry name" value="PGBD-like_sf"/>
</dbReference>
<dbReference type="Pfam" id="PF03734">
    <property type="entry name" value="YkuD"/>
    <property type="match status" value="1"/>
</dbReference>
<evidence type="ECO:0000256" key="3">
    <source>
        <dbReference type="ARBA" id="ARBA00022960"/>
    </source>
</evidence>
<evidence type="ECO:0000256" key="1">
    <source>
        <dbReference type="ARBA" id="ARBA00004752"/>
    </source>
</evidence>
<feature type="chain" id="PRO_5040930447" evidence="8">
    <location>
        <begin position="30"/>
        <end position="305"/>
    </location>
</feature>
<dbReference type="InterPro" id="IPR038063">
    <property type="entry name" value="Transpep_catalytic_dom"/>
</dbReference>
<dbReference type="GO" id="GO:0018104">
    <property type="term" value="P:peptidoglycan-protein cross-linking"/>
    <property type="evidence" value="ECO:0007669"/>
    <property type="project" value="TreeGrafter"/>
</dbReference>
<proteinExistence type="predicted"/>
<feature type="active site" description="Proton donor/acceptor" evidence="6">
    <location>
        <position position="262"/>
    </location>
</feature>
<dbReference type="GO" id="GO:0008360">
    <property type="term" value="P:regulation of cell shape"/>
    <property type="evidence" value="ECO:0007669"/>
    <property type="project" value="UniProtKB-UniRule"/>
</dbReference>
<organism evidence="10 11">
    <name type="scientific">Actinacidiphila bryophytorum</name>
    <dbReference type="NCBI Taxonomy" id="1436133"/>
    <lineage>
        <taxon>Bacteria</taxon>
        <taxon>Bacillati</taxon>
        <taxon>Actinomycetota</taxon>
        <taxon>Actinomycetes</taxon>
        <taxon>Kitasatosporales</taxon>
        <taxon>Streptomycetaceae</taxon>
        <taxon>Actinacidiphila</taxon>
    </lineage>
</organism>
<feature type="compositionally biased region" description="Low complexity" evidence="7">
    <location>
        <begin position="42"/>
        <end position="62"/>
    </location>
</feature>
<dbReference type="AlphaFoldDB" id="A0A9W4GW18"/>
<evidence type="ECO:0000313" key="11">
    <source>
        <dbReference type="Proteomes" id="UP001153328"/>
    </source>
</evidence>
<dbReference type="InterPro" id="IPR050979">
    <property type="entry name" value="LD-transpeptidase"/>
</dbReference>
<gene>
    <name evidence="10" type="ORF">SBRY_10398</name>
</gene>
<evidence type="ECO:0000313" key="10">
    <source>
        <dbReference type="EMBL" id="CAG7601234.1"/>
    </source>
</evidence>
<feature type="active site" description="Nucleophile" evidence="6">
    <location>
        <position position="279"/>
    </location>
</feature>
<keyword evidence="5 6" id="KW-0961">Cell wall biogenesis/degradation</keyword>
<protein>
    <submittedName>
        <fullName evidence="10">Peptidoglycan-binding (PGRP) domain of peptidoglycan hydrolases-containing protein</fullName>
    </submittedName>
</protein>
<sequence length="305" mass="32341">MSKVRNRGRRRVSVTVAAAGAALAMAVLAACGPQDTGADQKPAAATTTAATTAPATGDAAPTTAPPTTDPATTPPATTTPSAAPTTTKPARPPVEQAVMKVGSNSSQVRELQARLGQLHLFSQNPTGYYGTVTQHAVSDFQERHGLTSTGSVSQATWSRLRSLTHQPTHKELYPPIPAKPAGKLDARCMTGRALCISKTTRTLSWVVDGKVQATMDVRFGSQYTPTREGLFHVNSKSRDHVSTIYHTAMPFAMFFSGGQAVHYSSDFAARGYAGASHGCVNVRDKAAISKLFDEVRVGDKVVVYW</sequence>
<accession>A0A9W4GW18</accession>
<dbReference type="PANTHER" id="PTHR30582">
    <property type="entry name" value="L,D-TRANSPEPTIDASE"/>
    <property type="match status" value="1"/>
</dbReference>
<dbReference type="PROSITE" id="PS51257">
    <property type="entry name" value="PROKAR_LIPOPROTEIN"/>
    <property type="match status" value="1"/>
</dbReference>
<dbReference type="SUPFAM" id="SSF141523">
    <property type="entry name" value="L,D-transpeptidase catalytic domain-like"/>
    <property type="match status" value="1"/>
</dbReference>
<feature type="compositionally biased region" description="Low complexity" evidence="7">
    <location>
        <begin position="69"/>
        <end position="89"/>
    </location>
</feature>
<dbReference type="Gene3D" id="1.10.101.10">
    <property type="entry name" value="PGBD-like superfamily/PGBD"/>
    <property type="match status" value="1"/>
</dbReference>
<keyword evidence="4 6" id="KW-0573">Peptidoglycan synthesis</keyword>
<dbReference type="SUPFAM" id="SSF47090">
    <property type="entry name" value="PGBD-like"/>
    <property type="match status" value="1"/>
</dbReference>
<dbReference type="GO" id="GO:0071972">
    <property type="term" value="F:peptidoglycan L,D-transpeptidase activity"/>
    <property type="evidence" value="ECO:0007669"/>
    <property type="project" value="TreeGrafter"/>
</dbReference>
<dbReference type="PANTHER" id="PTHR30582:SF33">
    <property type="entry name" value="EXPORTED PROTEIN"/>
    <property type="match status" value="1"/>
</dbReference>
<keyword evidence="3 6" id="KW-0133">Cell shape</keyword>
<evidence type="ECO:0000256" key="4">
    <source>
        <dbReference type="ARBA" id="ARBA00022984"/>
    </source>
</evidence>
<comment type="pathway">
    <text evidence="1 6">Cell wall biogenesis; peptidoglycan biosynthesis.</text>
</comment>
<dbReference type="GO" id="GO:0016740">
    <property type="term" value="F:transferase activity"/>
    <property type="evidence" value="ECO:0007669"/>
    <property type="project" value="UniProtKB-KW"/>
</dbReference>
<dbReference type="Gene3D" id="2.40.440.10">
    <property type="entry name" value="L,D-transpeptidase catalytic domain-like"/>
    <property type="match status" value="1"/>
</dbReference>
<dbReference type="EMBL" id="CAJVAX010000001">
    <property type="protein sequence ID" value="CAG7601234.1"/>
    <property type="molecule type" value="Genomic_DNA"/>
</dbReference>
<evidence type="ECO:0000256" key="5">
    <source>
        <dbReference type="ARBA" id="ARBA00023316"/>
    </source>
</evidence>
<evidence type="ECO:0000256" key="6">
    <source>
        <dbReference type="PROSITE-ProRule" id="PRU01373"/>
    </source>
</evidence>
<evidence type="ECO:0000256" key="7">
    <source>
        <dbReference type="SAM" id="MobiDB-lite"/>
    </source>
</evidence>
<reference evidence="10" key="1">
    <citation type="submission" date="2021-06" db="EMBL/GenBank/DDBJ databases">
        <authorList>
            <person name="Arsene-Ploetze F."/>
        </authorList>
    </citation>
    <scope>NUCLEOTIDE SEQUENCE</scope>
    <source>
        <strain evidence="10">SBRY1</strain>
    </source>
</reference>
<keyword evidence="8" id="KW-0732">Signal</keyword>
<feature type="signal peptide" evidence="8">
    <location>
        <begin position="1"/>
        <end position="29"/>
    </location>
</feature>
<evidence type="ECO:0000256" key="8">
    <source>
        <dbReference type="SAM" id="SignalP"/>
    </source>
</evidence>
<dbReference type="PROSITE" id="PS52029">
    <property type="entry name" value="LD_TPASE"/>
    <property type="match status" value="1"/>
</dbReference>
<dbReference type="InterPro" id="IPR005490">
    <property type="entry name" value="LD_TPept_cat_dom"/>
</dbReference>
<dbReference type="GO" id="GO:0071555">
    <property type="term" value="P:cell wall organization"/>
    <property type="evidence" value="ECO:0007669"/>
    <property type="project" value="UniProtKB-UniRule"/>
</dbReference>
<dbReference type="GO" id="GO:0005576">
    <property type="term" value="C:extracellular region"/>
    <property type="evidence" value="ECO:0007669"/>
    <property type="project" value="TreeGrafter"/>
</dbReference>
<evidence type="ECO:0000259" key="9">
    <source>
        <dbReference type="PROSITE" id="PS52029"/>
    </source>
</evidence>
<comment type="caution">
    <text evidence="10">The sequence shown here is derived from an EMBL/GenBank/DDBJ whole genome shotgun (WGS) entry which is preliminary data.</text>
</comment>
<keyword evidence="10" id="KW-0378">Hydrolase</keyword>
<feature type="region of interest" description="Disordered" evidence="7">
    <location>
        <begin position="35"/>
        <end position="91"/>
    </location>
</feature>
<dbReference type="RefSeq" id="WP_205044459.1">
    <property type="nucleotide sequence ID" value="NZ_CAJVAX010000001.1"/>
</dbReference>